<sequence>MLQIITTQALAACRLSAWILIVLYFQVCTSGVRAQELAAERLYGWDFRAEDDANLDQWPDGWQRRRDRQHPGFIKIGLAPRNAAEDLLAREAQFTLARIDHAWHTGRWDGNYIPEVIPKAVAQKMDRYVFNNCVTIQMDGSAAELISPKFPLEAEYAYSMSAEVAAQALGGHRAYIELQLLDEQEQIVGTLTTPPISGSTDWQFVETEVSRKLDPALTWGRLHIKVEPNENLVFTGEAFFDSIYVYRLPRLSLTTPLTHHLARPGEAFQVSCAAMGITNLASKVAFELRDWQGKLVREEAIDLLGLPSQPAPETSKPADPSTKSHLVAKLKNAINGVAHWDLKIDEPGLYSVQVRLGSGRGEFRQRKILVGVLDPKPLRGGPFGWSIPEFGATVQPEDVPKLVEQFGAGVFKFPVWFDYADIHSADNLVSMVEQLQNLGVICVGRFDRPPPTQLHVFGDGPEANFALSVFRNPELWVPHVEPVLTRMGLKMNWFQLGADDDLSFMSHPDLTAGLTEIRRHMQAYSQDLSLALAWTWVDPLPQDGEPAWNAISYQATPPLSAEELATYAQSVQRKNSVWININPLSRSDYSLPERVKDLVERMIVVKQTNLMAAFVNDPFNSEDGLFDEQRNLTEMLIPWYSLVASIGEAEFIGSISMPNGSQNYAFDSAEGGVMILWNESPTSEGLYLGKQVTAIDVWGRNVEVVEVQTESGRQEQRIEVGTMPIIVRGVNADVIRWRQSFEVKITNLASTIAIEQALPFELSNTFPQAVSGTLRLYSPTLLPKGNFQLPIQLMAQATEEKEFTISVRSDASAGTHRLRFDFDIVTDIPHQFSVYREIALGTGDVIFSWRAMRNQDSFITLEWEVLNNTPEAVSFDCKVFPAGLPYSRFQVVQAMPGTTTRKLNLPIPQGNEGEIWIRCEEIGTGRILNYRVQPP</sequence>
<dbReference type="Proteomes" id="UP000318017">
    <property type="component" value="Chromosome"/>
</dbReference>
<gene>
    <name evidence="1" type="ORF">Q31a_26460</name>
</gene>
<accession>A0A518G6W5</accession>
<organism evidence="1 2">
    <name type="scientific">Aureliella helgolandensis</name>
    <dbReference type="NCBI Taxonomy" id="2527968"/>
    <lineage>
        <taxon>Bacteria</taxon>
        <taxon>Pseudomonadati</taxon>
        <taxon>Planctomycetota</taxon>
        <taxon>Planctomycetia</taxon>
        <taxon>Pirellulales</taxon>
        <taxon>Pirellulaceae</taxon>
        <taxon>Aureliella</taxon>
    </lineage>
</organism>
<name>A0A518G6W5_9BACT</name>
<proteinExistence type="predicted"/>
<keyword evidence="2" id="KW-1185">Reference proteome</keyword>
<dbReference type="Gene3D" id="2.60.120.260">
    <property type="entry name" value="Galactose-binding domain-like"/>
    <property type="match status" value="1"/>
</dbReference>
<dbReference type="KEGG" id="ahel:Q31a_26460"/>
<evidence type="ECO:0000313" key="1">
    <source>
        <dbReference type="EMBL" id="QDV24330.1"/>
    </source>
</evidence>
<evidence type="ECO:0000313" key="2">
    <source>
        <dbReference type="Proteomes" id="UP000318017"/>
    </source>
</evidence>
<protein>
    <submittedName>
        <fullName evidence="1">Uncharacterized protein</fullName>
    </submittedName>
</protein>
<dbReference type="EMBL" id="CP036298">
    <property type="protein sequence ID" value="QDV24330.1"/>
    <property type="molecule type" value="Genomic_DNA"/>
</dbReference>
<dbReference type="AlphaFoldDB" id="A0A518G6W5"/>
<reference evidence="1 2" key="1">
    <citation type="submission" date="2019-02" db="EMBL/GenBank/DDBJ databases">
        <title>Deep-cultivation of Planctomycetes and their phenomic and genomic characterization uncovers novel biology.</title>
        <authorList>
            <person name="Wiegand S."/>
            <person name="Jogler M."/>
            <person name="Boedeker C."/>
            <person name="Pinto D."/>
            <person name="Vollmers J."/>
            <person name="Rivas-Marin E."/>
            <person name="Kohn T."/>
            <person name="Peeters S.H."/>
            <person name="Heuer A."/>
            <person name="Rast P."/>
            <person name="Oberbeckmann S."/>
            <person name="Bunk B."/>
            <person name="Jeske O."/>
            <person name="Meyerdierks A."/>
            <person name="Storesund J.E."/>
            <person name="Kallscheuer N."/>
            <person name="Luecker S."/>
            <person name="Lage O.M."/>
            <person name="Pohl T."/>
            <person name="Merkel B.J."/>
            <person name="Hornburger P."/>
            <person name="Mueller R.-W."/>
            <person name="Bruemmer F."/>
            <person name="Labrenz M."/>
            <person name="Spormann A.M."/>
            <person name="Op den Camp H."/>
            <person name="Overmann J."/>
            <person name="Amann R."/>
            <person name="Jetten M.S.M."/>
            <person name="Mascher T."/>
            <person name="Medema M.H."/>
            <person name="Devos D.P."/>
            <person name="Kaster A.-K."/>
            <person name="Ovreas L."/>
            <person name="Rohde M."/>
            <person name="Galperin M.Y."/>
            <person name="Jogler C."/>
        </authorList>
    </citation>
    <scope>NUCLEOTIDE SEQUENCE [LARGE SCALE GENOMIC DNA]</scope>
    <source>
        <strain evidence="1 2">Q31a</strain>
    </source>
</reference>